<sequence length="520" mass="57856">MARLTQIAAVLAATSLCSARKPTLEERQIPTDPTGVRTITSPQGASIRFKQPGKQGVCETTEGVDDYSGYISLNPTTNMFFWFFEARENPSEKPLTLWLNGGPGSDSLIGLFQEHGPCNVTEDLKTQLNPYSWNEHSNMLYLSQPVGVGFSYETTITDDKGRYSLVDPDKANTTEASAIGAWHILQAFLDLSPQLDPDITNFTFNLWTESYGGHYGPGFYNYFYQQNEAIKNGSVKGVELQMDTLGIINGIIDEQIQAPYYPEFAVNNTYGIKAIEYCKESDRTTEDGYLQCSSATNLCRSLVEEPYYAFGGRGVYDIRHPYDDPTPPDYFEDFLNLASTQEALGVNINYTSTNARNVSRGFQQTGDFVFPNFIVDLEEILGYGVRVALLYGDADYICNWFGGEAISLAANFSDAEGFRAAGYTPFLVDGVEYGEVREYGNFSFTRIYEAGHEVPYYQPEASLEHFKRVLNQVVIADGSKVVTDDYSTNGTAKATHTESFVPLPPTSTPSVVSRVRRISR</sequence>
<keyword evidence="8" id="KW-1185">Reference proteome</keyword>
<dbReference type="GO" id="GO:0000324">
    <property type="term" value="C:fungal-type vacuole"/>
    <property type="evidence" value="ECO:0007669"/>
    <property type="project" value="TreeGrafter"/>
</dbReference>
<proteinExistence type="inferred from homology"/>
<name>A0A8K0QXM8_9PLEO</name>
<accession>A0A8K0QXM8</accession>
<dbReference type="GO" id="GO:0006508">
    <property type="term" value="P:proteolysis"/>
    <property type="evidence" value="ECO:0007669"/>
    <property type="project" value="UniProtKB-KW"/>
</dbReference>
<comment type="caution">
    <text evidence="7">The sequence shown here is derived from an EMBL/GenBank/DDBJ whole genome shotgun (WGS) entry which is preliminary data.</text>
</comment>
<dbReference type="InterPro" id="IPR018202">
    <property type="entry name" value="Ser_caboxypep_ser_AS"/>
</dbReference>
<evidence type="ECO:0000256" key="3">
    <source>
        <dbReference type="ARBA" id="ARBA00022670"/>
    </source>
</evidence>
<dbReference type="PANTHER" id="PTHR11802">
    <property type="entry name" value="SERINE PROTEASE FAMILY S10 SERINE CARBOXYPEPTIDASE"/>
    <property type="match status" value="1"/>
</dbReference>
<dbReference type="GO" id="GO:0004185">
    <property type="term" value="F:serine-type carboxypeptidase activity"/>
    <property type="evidence" value="ECO:0007669"/>
    <property type="project" value="UniProtKB-UniRule"/>
</dbReference>
<keyword evidence="3 6" id="KW-0645">Protease</keyword>
<gene>
    <name evidence="7" type="ORF">FB567DRAFT_563940</name>
</gene>
<evidence type="ECO:0000313" key="8">
    <source>
        <dbReference type="Proteomes" id="UP000813461"/>
    </source>
</evidence>
<dbReference type="Gene3D" id="3.40.50.1820">
    <property type="entry name" value="alpha/beta hydrolase"/>
    <property type="match status" value="1"/>
</dbReference>
<dbReference type="OrthoDB" id="443318at2759"/>
<evidence type="ECO:0000256" key="5">
    <source>
        <dbReference type="ARBA" id="ARBA00023180"/>
    </source>
</evidence>
<dbReference type="InterPro" id="IPR029058">
    <property type="entry name" value="AB_hydrolase_fold"/>
</dbReference>
<dbReference type="InterPro" id="IPR001563">
    <property type="entry name" value="Peptidase_S10"/>
</dbReference>
<dbReference type="PROSITE" id="PS00131">
    <property type="entry name" value="CARBOXYPEPT_SER_SER"/>
    <property type="match status" value="1"/>
</dbReference>
<organism evidence="7 8">
    <name type="scientific">Paraphoma chrysanthemicola</name>
    <dbReference type="NCBI Taxonomy" id="798071"/>
    <lineage>
        <taxon>Eukaryota</taxon>
        <taxon>Fungi</taxon>
        <taxon>Dikarya</taxon>
        <taxon>Ascomycota</taxon>
        <taxon>Pezizomycotina</taxon>
        <taxon>Dothideomycetes</taxon>
        <taxon>Pleosporomycetidae</taxon>
        <taxon>Pleosporales</taxon>
        <taxon>Pleosporineae</taxon>
        <taxon>Phaeosphaeriaceae</taxon>
        <taxon>Paraphoma</taxon>
    </lineage>
</organism>
<feature type="chain" id="PRO_5035490334" description="Carboxypeptidase" evidence="6">
    <location>
        <begin position="20"/>
        <end position="520"/>
    </location>
</feature>
<evidence type="ECO:0000313" key="7">
    <source>
        <dbReference type="EMBL" id="KAH7074151.1"/>
    </source>
</evidence>
<feature type="signal peptide" evidence="6">
    <location>
        <begin position="1"/>
        <end position="19"/>
    </location>
</feature>
<evidence type="ECO:0000256" key="1">
    <source>
        <dbReference type="ARBA" id="ARBA00009431"/>
    </source>
</evidence>
<keyword evidence="2 6" id="KW-0121">Carboxypeptidase</keyword>
<dbReference type="Proteomes" id="UP000813461">
    <property type="component" value="Unassembled WGS sequence"/>
</dbReference>
<keyword evidence="6" id="KW-0732">Signal</keyword>
<evidence type="ECO:0000256" key="2">
    <source>
        <dbReference type="ARBA" id="ARBA00022645"/>
    </source>
</evidence>
<dbReference type="PRINTS" id="PR00724">
    <property type="entry name" value="CRBOXYPTASEC"/>
</dbReference>
<keyword evidence="4 6" id="KW-0378">Hydrolase</keyword>
<protein>
    <recommendedName>
        <fullName evidence="6">Carboxypeptidase</fullName>
        <ecNumber evidence="6">3.4.16.-</ecNumber>
    </recommendedName>
</protein>
<dbReference type="PANTHER" id="PTHR11802:SF131">
    <property type="entry name" value="CARBOXYPEPTIDASE"/>
    <property type="match status" value="1"/>
</dbReference>
<dbReference type="Pfam" id="PF00450">
    <property type="entry name" value="Peptidase_S10"/>
    <property type="match status" value="1"/>
</dbReference>
<dbReference type="AlphaFoldDB" id="A0A8K0QXM8"/>
<dbReference type="EC" id="3.4.16.-" evidence="6"/>
<comment type="similarity">
    <text evidence="1 6">Belongs to the peptidase S10 family.</text>
</comment>
<evidence type="ECO:0000256" key="6">
    <source>
        <dbReference type="RuleBase" id="RU361156"/>
    </source>
</evidence>
<evidence type="ECO:0000256" key="4">
    <source>
        <dbReference type="ARBA" id="ARBA00022801"/>
    </source>
</evidence>
<dbReference type="SUPFAM" id="SSF53474">
    <property type="entry name" value="alpha/beta-Hydrolases"/>
    <property type="match status" value="1"/>
</dbReference>
<reference evidence="7" key="1">
    <citation type="journal article" date="2021" name="Nat. Commun.">
        <title>Genetic determinants of endophytism in the Arabidopsis root mycobiome.</title>
        <authorList>
            <person name="Mesny F."/>
            <person name="Miyauchi S."/>
            <person name="Thiergart T."/>
            <person name="Pickel B."/>
            <person name="Atanasova L."/>
            <person name="Karlsson M."/>
            <person name="Huettel B."/>
            <person name="Barry K.W."/>
            <person name="Haridas S."/>
            <person name="Chen C."/>
            <person name="Bauer D."/>
            <person name="Andreopoulos W."/>
            <person name="Pangilinan J."/>
            <person name="LaButti K."/>
            <person name="Riley R."/>
            <person name="Lipzen A."/>
            <person name="Clum A."/>
            <person name="Drula E."/>
            <person name="Henrissat B."/>
            <person name="Kohler A."/>
            <person name="Grigoriev I.V."/>
            <person name="Martin F.M."/>
            <person name="Hacquard S."/>
        </authorList>
    </citation>
    <scope>NUCLEOTIDE SEQUENCE</scope>
    <source>
        <strain evidence="7">MPI-SDFR-AT-0120</strain>
    </source>
</reference>
<keyword evidence="5" id="KW-0325">Glycoprotein</keyword>
<dbReference type="EMBL" id="JAGMVJ010000021">
    <property type="protein sequence ID" value="KAH7074151.1"/>
    <property type="molecule type" value="Genomic_DNA"/>
</dbReference>